<name>A0AAP8BI98_BACMY</name>
<protein>
    <submittedName>
        <fullName evidence="2">Uncharacterized protein</fullName>
    </submittedName>
</protein>
<sequence>MVKVQVKALENWELMQKFETQHEKAQEMKARYGQKVHDADAEIKEATVKYEMLLRREFEGEDVAAAKQKALEDMEKAKAAYEVAQEESGKAYKYSNEYLHGKITIPDIISDFNQNVAPQIKKEDVFPLYEQAENALYDYYDALAKIYSIAEEVRPTIDWLNEIKRGQKGPMPVIHNPAKGSNMYLPRVTNKVLQDVENYRFVPEGYNGLTKEQEYKNDMAKYKEEAAK</sequence>
<keyword evidence="1" id="KW-0175">Coiled coil</keyword>
<dbReference type="AlphaFoldDB" id="A0AAP8BI98"/>
<dbReference type="Proteomes" id="UP000194131">
    <property type="component" value="Unassembled WGS sequence"/>
</dbReference>
<dbReference type="RefSeq" id="WP_002189952.1">
    <property type="nucleotide sequence ID" value="NZ_CP036102.1"/>
</dbReference>
<evidence type="ECO:0000256" key="1">
    <source>
        <dbReference type="SAM" id="Coils"/>
    </source>
</evidence>
<dbReference type="EMBL" id="MRWU01000001">
    <property type="protein sequence ID" value="OSX96706.1"/>
    <property type="molecule type" value="Genomic_DNA"/>
</dbReference>
<organism evidence="2 3">
    <name type="scientific">Bacillus mycoides</name>
    <dbReference type="NCBI Taxonomy" id="1405"/>
    <lineage>
        <taxon>Bacteria</taxon>
        <taxon>Bacillati</taxon>
        <taxon>Bacillota</taxon>
        <taxon>Bacilli</taxon>
        <taxon>Bacillales</taxon>
        <taxon>Bacillaceae</taxon>
        <taxon>Bacillus</taxon>
        <taxon>Bacillus cereus group</taxon>
    </lineage>
</organism>
<accession>A0AAP8BI98</accession>
<gene>
    <name evidence="2" type="ORF">S3E15_00337</name>
</gene>
<evidence type="ECO:0000313" key="3">
    <source>
        <dbReference type="Proteomes" id="UP000194131"/>
    </source>
</evidence>
<comment type="caution">
    <text evidence="2">The sequence shown here is derived from an EMBL/GenBank/DDBJ whole genome shotgun (WGS) entry which is preliminary data.</text>
</comment>
<evidence type="ECO:0000313" key="2">
    <source>
        <dbReference type="EMBL" id="OSX96706.1"/>
    </source>
</evidence>
<feature type="coiled-coil region" evidence="1">
    <location>
        <begin position="15"/>
        <end position="87"/>
    </location>
</feature>
<reference evidence="2 3" key="1">
    <citation type="submission" date="2016-12" db="EMBL/GenBank/DDBJ databases">
        <title>Genome Sequences of Twelve Sporeforming Bacillus Species Isolated from Foods.</title>
        <authorList>
            <person name="De Jong A."/>
            <person name="Holsappel S."/>
            <person name="Kuipers O.P."/>
        </authorList>
    </citation>
    <scope>NUCLEOTIDE SEQUENCE [LARGE SCALE GENOMIC DNA]</scope>
    <source>
        <strain evidence="2 3">S3E15</strain>
    </source>
</reference>
<proteinExistence type="predicted"/>